<evidence type="ECO:0000313" key="1">
    <source>
        <dbReference type="EMBL" id="KAG5299578.1"/>
    </source>
</evidence>
<name>A0A8H7Z1T5_AJECA</name>
<dbReference type="AlphaFoldDB" id="A0A8H7Z1T5"/>
<organism evidence="1 2">
    <name type="scientific">Ajellomyces capsulatus</name>
    <name type="common">Darling's disease fungus</name>
    <name type="synonym">Histoplasma capsulatum</name>
    <dbReference type="NCBI Taxonomy" id="5037"/>
    <lineage>
        <taxon>Eukaryota</taxon>
        <taxon>Fungi</taxon>
        <taxon>Dikarya</taxon>
        <taxon>Ascomycota</taxon>
        <taxon>Pezizomycotina</taxon>
        <taxon>Eurotiomycetes</taxon>
        <taxon>Eurotiomycetidae</taxon>
        <taxon>Onygenales</taxon>
        <taxon>Ajellomycetaceae</taxon>
        <taxon>Histoplasma</taxon>
    </lineage>
</organism>
<evidence type="ECO:0000313" key="2">
    <source>
        <dbReference type="Proteomes" id="UP000670092"/>
    </source>
</evidence>
<proteinExistence type="predicted"/>
<reference evidence="1 2" key="1">
    <citation type="submission" date="2021-01" db="EMBL/GenBank/DDBJ databases">
        <title>Chromosome-level genome assembly of a human fungal pathogen reveals clustering of transcriptionally co-regulated genes.</title>
        <authorList>
            <person name="Voorhies M."/>
            <person name="Cohen S."/>
            <person name="Shea T.P."/>
            <person name="Petrus S."/>
            <person name="Munoz J.F."/>
            <person name="Poplawski S."/>
            <person name="Goldman W.E."/>
            <person name="Michael T."/>
            <person name="Cuomo C.A."/>
            <person name="Sil A."/>
            <person name="Beyhan S."/>
        </authorList>
    </citation>
    <scope>NUCLEOTIDE SEQUENCE [LARGE SCALE GENOMIC DNA]</scope>
    <source>
        <strain evidence="1 2">G184AR</strain>
    </source>
</reference>
<dbReference type="VEuPathDB" id="FungiDB:I7I52_09944"/>
<sequence length="63" mass="7533">MGVICLKTHYNCIAGKPRDKFFFHFAVQCLVWVVEQKHSNAMCTVCLKEGQRTVLHRERKWFY</sequence>
<dbReference type="Proteomes" id="UP000670092">
    <property type="component" value="Unassembled WGS sequence"/>
</dbReference>
<dbReference type="OrthoDB" id="5288142at2759"/>
<protein>
    <submittedName>
        <fullName evidence="1">Uncharacterized protein</fullName>
    </submittedName>
</protein>
<accession>A0A8H7Z1T5</accession>
<gene>
    <name evidence="1" type="ORF">I7I52_09944</name>
</gene>
<dbReference type="EMBL" id="JAEVHI010000002">
    <property type="protein sequence ID" value="KAG5299578.1"/>
    <property type="molecule type" value="Genomic_DNA"/>
</dbReference>
<comment type="caution">
    <text evidence="1">The sequence shown here is derived from an EMBL/GenBank/DDBJ whole genome shotgun (WGS) entry which is preliminary data.</text>
</comment>